<sequence>MENKLLKLDTERMEFSTVDLPPDHDDVQCVIVEAEEGKIAMFSYDFSGTSIDYYAFLQSDGEKAYAWHLKNTIVIPLPTDYGFNIENAAAEGYIS</sequence>
<evidence type="ECO:0000313" key="2">
    <source>
        <dbReference type="Proteomes" id="UP000275267"/>
    </source>
</evidence>
<dbReference type="PANTHER" id="PTHR31264">
    <property type="entry name" value="OS07G0554500 PROTEIN-RELATED"/>
    <property type="match status" value="1"/>
</dbReference>
<dbReference type="STRING" id="4540.A0A3L6P9N4"/>
<dbReference type="EMBL" id="PQIB02000161">
    <property type="protein sequence ID" value="RLM52712.1"/>
    <property type="molecule type" value="Genomic_DNA"/>
</dbReference>
<protein>
    <submittedName>
        <fullName evidence="1">Uncharacterized protein</fullName>
    </submittedName>
</protein>
<gene>
    <name evidence="1" type="ORF">C2845_PMPSC042087</name>
</gene>
<evidence type="ECO:0000313" key="1">
    <source>
        <dbReference type="EMBL" id="RLM52712.1"/>
    </source>
</evidence>
<name>A0A3L6P9N4_PANMI</name>
<dbReference type="AlphaFoldDB" id="A0A3L6P9N4"/>
<proteinExistence type="predicted"/>
<reference evidence="2" key="1">
    <citation type="journal article" date="2019" name="Nat. Commun.">
        <title>The genome of broomcorn millet.</title>
        <authorList>
            <person name="Zou C."/>
            <person name="Miki D."/>
            <person name="Li D."/>
            <person name="Tang Q."/>
            <person name="Xiao L."/>
            <person name="Rajput S."/>
            <person name="Deng P."/>
            <person name="Jia W."/>
            <person name="Huang R."/>
            <person name="Zhang M."/>
            <person name="Sun Y."/>
            <person name="Hu J."/>
            <person name="Fu X."/>
            <person name="Schnable P.S."/>
            <person name="Li F."/>
            <person name="Zhang H."/>
            <person name="Feng B."/>
            <person name="Zhu X."/>
            <person name="Liu R."/>
            <person name="Schnable J.C."/>
            <person name="Zhu J.-K."/>
            <person name="Zhang H."/>
        </authorList>
    </citation>
    <scope>NUCLEOTIDE SEQUENCE [LARGE SCALE GENOMIC DNA]</scope>
</reference>
<accession>A0A3L6P9N4</accession>
<organism evidence="1 2">
    <name type="scientific">Panicum miliaceum</name>
    <name type="common">Proso millet</name>
    <name type="synonym">Broomcorn millet</name>
    <dbReference type="NCBI Taxonomy" id="4540"/>
    <lineage>
        <taxon>Eukaryota</taxon>
        <taxon>Viridiplantae</taxon>
        <taxon>Streptophyta</taxon>
        <taxon>Embryophyta</taxon>
        <taxon>Tracheophyta</taxon>
        <taxon>Spermatophyta</taxon>
        <taxon>Magnoliopsida</taxon>
        <taxon>Liliopsida</taxon>
        <taxon>Poales</taxon>
        <taxon>Poaceae</taxon>
        <taxon>PACMAD clade</taxon>
        <taxon>Panicoideae</taxon>
        <taxon>Panicodae</taxon>
        <taxon>Paniceae</taxon>
        <taxon>Panicinae</taxon>
        <taxon>Panicum</taxon>
        <taxon>Panicum sect. Panicum</taxon>
    </lineage>
</organism>
<comment type="caution">
    <text evidence="1">The sequence shown here is derived from an EMBL/GenBank/DDBJ whole genome shotgun (WGS) entry which is preliminary data.</text>
</comment>
<dbReference type="Proteomes" id="UP000275267">
    <property type="component" value="Unassembled WGS sequence"/>
</dbReference>
<keyword evidence="2" id="KW-1185">Reference proteome</keyword>